<evidence type="ECO:0000313" key="1">
    <source>
        <dbReference type="EMBL" id="KAJ7735551.1"/>
    </source>
</evidence>
<gene>
    <name evidence="1" type="ORF">DFH07DRAFT_753775</name>
</gene>
<organism evidence="1 2">
    <name type="scientific">Mycena maculata</name>
    <dbReference type="NCBI Taxonomy" id="230809"/>
    <lineage>
        <taxon>Eukaryota</taxon>
        <taxon>Fungi</taxon>
        <taxon>Dikarya</taxon>
        <taxon>Basidiomycota</taxon>
        <taxon>Agaricomycotina</taxon>
        <taxon>Agaricomycetes</taxon>
        <taxon>Agaricomycetidae</taxon>
        <taxon>Agaricales</taxon>
        <taxon>Marasmiineae</taxon>
        <taxon>Mycenaceae</taxon>
        <taxon>Mycena</taxon>
    </lineage>
</organism>
<dbReference type="EMBL" id="JARJLG010000154">
    <property type="protein sequence ID" value="KAJ7735551.1"/>
    <property type="molecule type" value="Genomic_DNA"/>
</dbReference>
<reference evidence="1" key="1">
    <citation type="submission" date="2023-03" db="EMBL/GenBank/DDBJ databases">
        <title>Massive genome expansion in bonnet fungi (Mycena s.s.) driven by repeated elements and novel gene families across ecological guilds.</title>
        <authorList>
            <consortium name="Lawrence Berkeley National Laboratory"/>
            <person name="Harder C.B."/>
            <person name="Miyauchi S."/>
            <person name="Viragh M."/>
            <person name="Kuo A."/>
            <person name="Thoen E."/>
            <person name="Andreopoulos B."/>
            <person name="Lu D."/>
            <person name="Skrede I."/>
            <person name="Drula E."/>
            <person name="Henrissat B."/>
            <person name="Morin E."/>
            <person name="Kohler A."/>
            <person name="Barry K."/>
            <person name="LaButti K."/>
            <person name="Morin E."/>
            <person name="Salamov A."/>
            <person name="Lipzen A."/>
            <person name="Mereny Z."/>
            <person name="Hegedus B."/>
            <person name="Baldrian P."/>
            <person name="Stursova M."/>
            <person name="Weitz H."/>
            <person name="Taylor A."/>
            <person name="Grigoriev I.V."/>
            <person name="Nagy L.G."/>
            <person name="Martin F."/>
            <person name="Kauserud H."/>
        </authorList>
    </citation>
    <scope>NUCLEOTIDE SEQUENCE</scope>
    <source>
        <strain evidence="1">CBHHK188m</strain>
    </source>
</reference>
<name>A0AAD7MWU8_9AGAR</name>
<protein>
    <submittedName>
        <fullName evidence="1">Uncharacterized protein</fullName>
    </submittedName>
</protein>
<dbReference type="Proteomes" id="UP001215280">
    <property type="component" value="Unassembled WGS sequence"/>
</dbReference>
<sequence>MRPENVEGGFGHKNIASSAAPTASLSRDPSTLSSRITLFDARVPVSKSARIAAGAKEFRERWLDEYKSPRFFRLSAFSSAKPSNAISRMYDALNRSQGSILIQLCTGRIGLNVYLYRFHLSPCPFPPLFLVP</sequence>
<evidence type="ECO:0000313" key="2">
    <source>
        <dbReference type="Proteomes" id="UP001215280"/>
    </source>
</evidence>
<dbReference type="AlphaFoldDB" id="A0AAD7MWU8"/>
<keyword evidence="2" id="KW-1185">Reference proteome</keyword>
<comment type="caution">
    <text evidence="1">The sequence shown here is derived from an EMBL/GenBank/DDBJ whole genome shotgun (WGS) entry which is preliminary data.</text>
</comment>
<accession>A0AAD7MWU8</accession>
<proteinExistence type="predicted"/>